<gene>
    <name evidence="2" type="ordered locus">bpr_I0941</name>
</gene>
<reference evidence="2 3" key="1">
    <citation type="journal article" date="2010" name="PLoS ONE">
        <title>The glycobiome of the rumen bacterium Butyrivibrio proteoclasticus B316(T) highlights adaptation to a polysaccharide-rich environment.</title>
        <authorList>
            <person name="Kelly W.J."/>
            <person name="Leahy S.C."/>
            <person name="Altermann E."/>
            <person name="Yeoman C.J."/>
            <person name="Dunne J.C."/>
            <person name="Kong Z."/>
            <person name="Pacheco D.M."/>
            <person name="Li D."/>
            <person name="Noel S.J."/>
            <person name="Moon C.D."/>
            <person name="Cookson A.L."/>
            <person name="Attwood G.T."/>
        </authorList>
    </citation>
    <scope>NUCLEOTIDE SEQUENCE [LARGE SCALE GENOMIC DNA]</scope>
    <source>
        <strain evidence="3">ATCC 51982 / DSM 14932 / B316</strain>
    </source>
</reference>
<keyword evidence="1" id="KW-0472">Membrane</keyword>
<dbReference type="eggNOG" id="ENOG5032XD2">
    <property type="taxonomic scope" value="Bacteria"/>
</dbReference>
<feature type="transmembrane region" description="Helical" evidence="1">
    <location>
        <begin position="286"/>
        <end position="311"/>
    </location>
</feature>
<evidence type="ECO:0000313" key="2">
    <source>
        <dbReference type="EMBL" id="ADL33683.1"/>
    </source>
</evidence>
<keyword evidence="1" id="KW-1133">Transmembrane helix</keyword>
<dbReference type="Proteomes" id="UP000001299">
    <property type="component" value="Chromosome 1"/>
</dbReference>
<keyword evidence="3" id="KW-1185">Reference proteome</keyword>
<feature type="transmembrane region" description="Helical" evidence="1">
    <location>
        <begin position="136"/>
        <end position="160"/>
    </location>
</feature>
<keyword evidence="1" id="KW-0812">Transmembrane</keyword>
<feature type="transmembrane region" description="Helical" evidence="1">
    <location>
        <begin position="180"/>
        <end position="203"/>
    </location>
</feature>
<dbReference type="STRING" id="515622.bpr_I0941"/>
<dbReference type="KEGG" id="bpb:bpr_I0941"/>
<feature type="transmembrane region" description="Helical" evidence="1">
    <location>
        <begin position="240"/>
        <end position="261"/>
    </location>
</feature>
<feature type="transmembrane region" description="Helical" evidence="1">
    <location>
        <begin position="108"/>
        <end position="124"/>
    </location>
</feature>
<dbReference type="Pfam" id="PF13687">
    <property type="entry name" value="DUF4153"/>
    <property type="match status" value="1"/>
</dbReference>
<dbReference type="RefSeq" id="WP_013280339.1">
    <property type="nucleotide sequence ID" value="NC_014387.1"/>
</dbReference>
<feature type="transmembrane region" description="Helical" evidence="1">
    <location>
        <begin position="12"/>
        <end position="32"/>
    </location>
</feature>
<dbReference type="AlphaFoldDB" id="E0S1K8"/>
<feature type="transmembrane region" description="Helical" evidence="1">
    <location>
        <begin position="84"/>
        <end position="102"/>
    </location>
</feature>
<organism evidence="2 3">
    <name type="scientific">Butyrivibrio proteoclasticus (strain ATCC 51982 / DSM 14932 / B316)</name>
    <name type="common">Clostridium proteoclasticum</name>
    <dbReference type="NCBI Taxonomy" id="515622"/>
    <lineage>
        <taxon>Bacteria</taxon>
        <taxon>Bacillati</taxon>
        <taxon>Bacillota</taxon>
        <taxon>Clostridia</taxon>
        <taxon>Lachnospirales</taxon>
        <taxon>Lachnospiraceae</taxon>
        <taxon>Butyrivibrio</taxon>
    </lineage>
</organism>
<feature type="transmembrane region" description="Helical" evidence="1">
    <location>
        <begin position="366"/>
        <end position="392"/>
    </location>
</feature>
<evidence type="ECO:0000313" key="3">
    <source>
        <dbReference type="Proteomes" id="UP000001299"/>
    </source>
</evidence>
<evidence type="ECO:0000256" key="1">
    <source>
        <dbReference type="SAM" id="Phobius"/>
    </source>
</evidence>
<feature type="transmembrane region" description="Helical" evidence="1">
    <location>
        <begin position="404"/>
        <end position="421"/>
    </location>
</feature>
<proteinExistence type="predicted"/>
<name>E0S1K8_BUTPB</name>
<accession>E0S1K8</accession>
<feature type="transmembrane region" description="Helical" evidence="1">
    <location>
        <begin position="332"/>
        <end position="354"/>
    </location>
</feature>
<protein>
    <submittedName>
        <fullName evidence="2">Uncharacterized protein</fullName>
    </submittedName>
</protein>
<sequence length="446" mass="50145">MEIKGNRVVFRWAAIISYVVGFIYVKYMAWGGGMLDNKFWSDHYGLRMCIFGVLFMLCVELFAYKAGVTYQSLADKKSSRVEPLIFLGCVLLQSIGLAVWNFHEDWELAQIFFWHFTIIYYILARTGLLAAGRSGILFLLDCFQGFCVIPVMNIFLRVVAVFKREAKHDENGNVVPGKKIPAKTVATILISLFIALIVCMYAFAQLSEASETFGKVGDTFFINLDKFFKQEFWDYTVENIVYIIGSIPVGWFLFSLVGGALNNNKPYITRDGFEEETQGCHQLPAYSAYIIIGSVCLLYTLFLGTAIYDFANHKGLFAATAHEASVRAVGSFWSLIRVVLLNFAILAASCLFSRKALWEEKITRILVTVLFVFALGFAILAACNLCGVYIAIFGITPRRIMSSWVVMNVIAWCILLIVRFYKKIPAAQIGIILAAVSFSAVVCFKF</sequence>
<feature type="transmembrane region" description="Helical" evidence="1">
    <location>
        <begin position="44"/>
        <end position="63"/>
    </location>
</feature>
<dbReference type="EMBL" id="CP001810">
    <property type="protein sequence ID" value="ADL33683.1"/>
    <property type="molecule type" value="Genomic_DNA"/>
</dbReference>
<feature type="transmembrane region" description="Helical" evidence="1">
    <location>
        <begin position="427"/>
        <end position="444"/>
    </location>
</feature>
<dbReference type="InterPro" id="IPR025291">
    <property type="entry name" value="DUF4153"/>
</dbReference>
<dbReference type="HOGENOM" id="CLU_046140_0_0_9"/>